<reference evidence="2" key="1">
    <citation type="submission" date="2021-02" db="EMBL/GenBank/DDBJ databases">
        <authorList>
            <person name="Dougan E. K."/>
            <person name="Rhodes N."/>
            <person name="Thang M."/>
            <person name="Chan C."/>
        </authorList>
    </citation>
    <scope>NUCLEOTIDE SEQUENCE</scope>
</reference>
<accession>A0A812VE94</accession>
<keyword evidence="1" id="KW-0732">Signal</keyword>
<feature type="signal peptide" evidence="1">
    <location>
        <begin position="1"/>
        <end position="19"/>
    </location>
</feature>
<dbReference type="EMBL" id="CAJNDS010002832">
    <property type="protein sequence ID" value="CAE7612543.1"/>
    <property type="molecule type" value="Genomic_DNA"/>
</dbReference>
<organism evidence="2 3">
    <name type="scientific">Symbiodinium natans</name>
    <dbReference type="NCBI Taxonomy" id="878477"/>
    <lineage>
        <taxon>Eukaryota</taxon>
        <taxon>Sar</taxon>
        <taxon>Alveolata</taxon>
        <taxon>Dinophyceae</taxon>
        <taxon>Suessiales</taxon>
        <taxon>Symbiodiniaceae</taxon>
        <taxon>Symbiodinium</taxon>
    </lineage>
</organism>
<dbReference type="Proteomes" id="UP000604046">
    <property type="component" value="Unassembled WGS sequence"/>
</dbReference>
<evidence type="ECO:0000256" key="1">
    <source>
        <dbReference type="SAM" id="SignalP"/>
    </source>
</evidence>
<evidence type="ECO:0000313" key="2">
    <source>
        <dbReference type="EMBL" id="CAE7612543.1"/>
    </source>
</evidence>
<name>A0A812VE94_9DINO</name>
<dbReference type="OrthoDB" id="428551at2759"/>
<gene>
    <name evidence="2" type="ORF">SNAT2548_LOCUS34829</name>
</gene>
<sequence>MQRRLLAIVLLAAAQEQTCENLLTCQPYGNPNEEGAFMQVRVADESQMAAAMASSEEDLKPEEGAALAGLGNEELAKEVQRMAGADSSCLTDYPGLTDLAEALRSSLGEGSNSSLAKALRSLEEILRSHQRDVELVQGLGQKEFLACNAKLRERTRLEVQRLFALSRQPRSECGSRPCPSEVRESFCAGTSIACGTTDCSRAGGEPCENWTIGSTSGDPASSTERTQGCDARTQLVQGLCDHFASVRSSCDRLSACWAAAELHVRETVEAVQLRVSRRKAAYTATQRMICHINIISEVATLAAPSAEPLTASIKDCAELRVDTSILNITFPQDRTEKASCDQTSCFLSAASLFTMSCDVGVCRAVAASRARDQLLEIQSSEVSEAAQSEREGRCWFSTSSSEPVLRDCPKDCFEMPQAETTQAPSYSYGQSYYAGRNAGWNAGWRWRWRRRRHWQPYRPYR</sequence>
<proteinExistence type="predicted"/>
<comment type="caution">
    <text evidence="2">The sequence shown here is derived from an EMBL/GenBank/DDBJ whole genome shotgun (WGS) entry which is preliminary data.</text>
</comment>
<feature type="chain" id="PRO_5032518351" evidence="1">
    <location>
        <begin position="20"/>
        <end position="461"/>
    </location>
</feature>
<evidence type="ECO:0000313" key="3">
    <source>
        <dbReference type="Proteomes" id="UP000604046"/>
    </source>
</evidence>
<dbReference type="AlphaFoldDB" id="A0A812VE94"/>
<protein>
    <submittedName>
        <fullName evidence="2">Uncharacterized protein</fullName>
    </submittedName>
</protein>
<keyword evidence="3" id="KW-1185">Reference proteome</keyword>